<feature type="transmembrane region" description="Helical" evidence="1">
    <location>
        <begin position="12"/>
        <end position="30"/>
    </location>
</feature>
<sequence length="1061" mass="114705">MGIVGFALRYRHTFYVLALMMLFLGGSAILTTPKDIFPNINIPVVTVIWQYTGLTPEEMEQRVTTYSEYSVSSNVSDIRNIESQTLSGVAVEKIYFQPNVNVDLAISQIVSASNSIRALMPTGIQPPTIVQYNASSVPVLQLSLSSDRLNEQQLYDYGIYQMRQALAPIPGITLPTPYGGKYRQIMVDLDPDALKARGITPNDIVNTVNAQSLTLPSGDAKMGDKQFIVRVNNMAQSIDSLNRLPIKQVGGATVYLSDVAHVRDGWAVQQNIVRAEGKRSVLLTIIKNGNASTLDVVNRVKAALPEIQRAAPPGMDIHLLFDQSVFVQNAITGVLHEGAIAAGLTALMILIFLGSWRSTLVVMVSIPLSILTSIAVLSALGQTINTMTLGGLALAVGILVDDSTVTIENTHRLLEEDKPFDDAVLEGAAGIAVPTLISTLAICCVFVSVFFLQGAARYLFTPLAMAVVFAMLASYCISRTLTPIMIGLLLRKEHEQHGAATGWLPRFHAAFNARFDRFRDFYGWLLAGILRRRILTPTVAVIVVASASILSLFIGSDFFPSVDAGLIQLHVRAPARTRVERTEQIFQAIEDNIRAEIPAKELKLILDNIGLPQRTYNLAFTDGSAIGVNDGVIQIELGEGHAPTAEIIKKLRAELPVAFPDVLFYFQPADLVTQVLNFGVPTQIDVQVQGRDRENNKAVAALLQQKLADVPGLVDVHVQQELNAPAMFYTVDRTRAQQLGLNMQDAANNLNISLSSSEQVSPNFWTDPKNGIPYYFAVQTPEYRISNKNQLDNTPLATSLDVAGTPIPTMLGSVASAKRVPVQSVFNQSNIQAVYDVYGSVQSRDLGSAATEISKIVSEVQPQLKPGNQIVVRGQIESMQSAFADLRLGLLFAAVFVYMLMVVNYQSFLDPLAVILALPGAAAGILLMLFVTGTTLSVPSLMGSIMAVGVASANSILLVTFAREQRQAGLSAFEAALSAGTTRLRPVLMTAAAMIVGMIPMAIGGPGEEQNAVLARAVIGGVAIGTLTTLLFVPYLYSMIGRFEKQETEPPARSTHQGLSS</sequence>
<dbReference type="SUPFAM" id="SSF82714">
    <property type="entry name" value="Multidrug efflux transporter AcrB TolC docking domain, DN and DC subdomains"/>
    <property type="match status" value="2"/>
</dbReference>
<dbReference type="Gene3D" id="3.30.70.1320">
    <property type="entry name" value="Multidrug efflux transporter AcrB pore domain like"/>
    <property type="match status" value="1"/>
</dbReference>
<feature type="transmembrane region" description="Helical" evidence="1">
    <location>
        <begin position="334"/>
        <end position="353"/>
    </location>
</feature>
<feature type="transmembrane region" description="Helical" evidence="1">
    <location>
        <begin position="886"/>
        <end position="905"/>
    </location>
</feature>
<dbReference type="Gene3D" id="3.30.70.1430">
    <property type="entry name" value="Multidrug efflux transporter AcrB pore domain"/>
    <property type="match status" value="2"/>
</dbReference>
<dbReference type="Gene3D" id="1.20.1640.10">
    <property type="entry name" value="Multidrug efflux transporter AcrB transmembrane domain"/>
    <property type="match status" value="2"/>
</dbReference>
<dbReference type="Gene3D" id="3.30.70.1440">
    <property type="entry name" value="Multidrug efflux transporter AcrB pore domain"/>
    <property type="match status" value="1"/>
</dbReference>
<organism evidence="2 3">
    <name type="scientific">Methylocapsa polymorpha</name>
    <dbReference type="NCBI Taxonomy" id="3080828"/>
    <lineage>
        <taxon>Bacteria</taxon>
        <taxon>Pseudomonadati</taxon>
        <taxon>Pseudomonadota</taxon>
        <taxon>Alphaproteobacteria</taxon>
        <taxon>Hyphomicrobiales</taxon>
        <taxon>Beijerinckiaceae</taxon>
        <taxon>Methylocapsa</taxon>
    </lineage>
</organism>
<dbReference type="Gene3D" id="3.30.2090.10">
    <property type="entry name" value="Multidrug efflux transporter AcrB TolC docking domain, DN and DC subdomains"/>
    <property type="match status" value="2"/>
</dbReference>
<feature type="transmembrane region" description="Helical" evidence="1">
    <location>
        <begin position="458"/>
        <end position="477"/>
    </location>
</feature>
<feature type="transmembrane region" description="Helical" evidence="1">
    <location>
        <begin position="912"/>
        <end position="931"/>
    </location>
</feature>
<feature type="transmembrane region" description="Helical" evidence="1">
    <location>
        <begin position="428"/>
        <end position="452"/>
    </location>
</feature>
<keyword evidence="1" id="KW-1133">Transmembrane helix</keyword>
<proteinExistence type="predicted"/>
<dbReference type="PANTHER" id="PTHR32063:SF8">
    <property type="entry name" value="CATION EFFLUX PROTEIN"/>
    <property type="match status" value="1"/>
</dbReference>
<keyword evidence="3" id="KW-1185">Reference proteome</keyword>
<dbReference type="PRINTS" id="PR00702">
    <property type="entry name" value="ACRIFLAVINRP"/>
</dbReference>
<reference evidence="2 3" key="1">
    <citation type="submission" date="2023-10" db="EMBL/GenBank/DDBJ databases">
        <title>Novel methanotroph of the genus Methylocapsa from a subarctic wetland.</title>
        <authorList>
            <person name="Belova S.E."/>
            <person name="Oshkin I.Y."/>
            <person name="Miroshnikov K."/>
            <person name="Dedysh S.N."/>
        </authorList>
    </citation>
    <scope>NUCLEOTIDE SEQUENCE [LARGE SCALE GENOMIC DNA]</scope>
    <source>
        <strain evidence="2 3">RX1</strain>
    </source>
</reference>
<dbReference type="Proteomes" id="UP001626536">
    <property type="component" value="Chromosome"/>
</dbReference>
<protein>
    <submittedName>
        <fullName evidence="2">Efflux RND transporter permease subunit</fullName>
    </submittedName>
</protein>
<gene>
    <name evidence="2" type="ORF">RZS28_07125</name>
</gene>
<name>A0ABZ0HUU7_9HYPH</name>
<keyword evidence="1" id="KW-0812">Transmembrane</keyword>
<feature type="transmembrane region" description="Helical" evidence="1">
    <location>
        <begin position="360"/>
        <end position="381"/>
    </location>
</feature>
<dbReference type="SUPFAM" id="SSF82866">
    <property type="entry name" value="Multidrug efflux transporter AcrB transmembrane domain"/>
    <property type="match status" value="2"/>
</dbReference>
<dbReference type="RefSeq" id="WP_407340636.1">
    <property type="nucleotide sequence ID" value="NZ_CP136862.1"/>
</dbReference>
<dbReference type="EMBL" id="CP136862">
    <property type="protein sequence ID" value="WOJ91047.1"/>
    <property type="molecule type" value="Genomic_DNA"/>
</dbReference>
<dbReference type="InterPro" id="IPR001036">
    <property type="entry name" value="Acrflvin-R"/>
</dbReference>
<evidence type="ECO:0000313" key="3">
    <source>
        <dbReference type="Proteomes" id="UP001626536"/>
    </source>
</evidence>
<evidence type="ECO:0000256" key="1">
    <source>
        <dbReference type="SAM" id="Phobius"/>
    </source>
</evidence>
<feature type="transmembrane region" description="Helical" evidence="1">
    <location>
        <begin position="984"/>
        <end position="1003"/>
    </location>
</feature>
<accession>A0ABZ0HUU7</accession>
<feature type="transmembrane region" description="Helical" evidence="1">
    <location>
        <begin position="943"/>
        <end position="963"/>
    </location>
</feature>
<dbReference type="InterPro" id="IPR027463">
    <property type="entry name" value="AcrB_DN_DC_subdom"/>
</dbReference>
<dbReference type="Pfam" id="PF00873">
    <property type="entry name" value="ACR_tran"/>
    <property type="match status" value="1"/>
</dbReference>
<keyword evidence="1" id="KW-0472">Membrane</keyword>
<feature type="transmembrane region" description="Helical" evidence="1">
    <location>
        <begin position="1015"/>
        <end position="1037"/>
    </location>
</feature>
<dbReference type="SUPFAM" id="SSF82693">
    <property type="entry name" value="Multidrug efflux transporter AcrB pore domain, PN1, PN2, PC1 and PC2 subdomains"/>
    <property type="match status" value="2"/>
</dbReference>
<evidence type="ECO:0000313" key="2">
    <source>
        <dbReference type="EMBL" id="WOJ91047.1"/>
    </source>
</evidence>
<dbReference type="PANTHER" id="PTHR32063">
    <property type="match status" value="1"/>
</dbReference>